<evidence type="ECO:0000313" key="3">
    <source>
        <dbReference type="EMBL" id="MDT0619577.1"/>
    </source>
</evidence>
<dbReference type="Proteomes" id="UP001259982">
    <property type="component" value="Unassembled WGS sequence"/>
</dbReference>
<dbReference type="Pfam" id="PF09722">
    <property type="entry name" value="Xre_MbcA_ParS_C"/>
    <property type="match status" value="1"/>
</dbReference>
<comment type="caution">
    <text evidence="3">The sequence shown here is derived from an EMBL/GenBank/DDBJ whole genome shotgun (WGS) entry which is preliminary data.</text>
</comment>
<accession>A0ABU3BCQ8</accession>
<dbReference type="NCBIfam" id="TIGR02293">
    <property type="entry name" value="TAS_TIGR02293"/>
    <property type="match status" value="1"/>
</dbReference>
<dbReference type="RefSeq" id="WP_311660093.1">
    <property type="nucleotide sequence ID" value="NZ_JAVRHY010000016.1"/>
</dbReference>
<evidence type="ECO:0000259" key="2">
    <source>
        <dbReference type="Pfam" id="PF20432"/>
    </source>
</evidence>
<sequence>METEARIEDVVELLGLEGGKQQGYSRLWLAHQIAEGLPITAVDRVASIVFEEQKHLFGMIVSDATMKRRRKDKKPLSPENSERVERVARVWTVARDVFGGDDKSRRFMFKPHMLLDGKVPMEVAALNDVGADAVESLLGRLKYGSAA</sequence>
<gene>
    <name evidence="3" type="ORF">RM531_13955</name>
</gene>
<protein>
    <submittedName>
        <fullName evidence="3">Antitoxin Xre/MbcA/ParS toxin-binding domain-containing protein</fullName>
    </submittedName>
</protein>
<evidence type="ECO:0000259" key="1">
    <source>
        <dbReference type="Pfam" id="PF09722"/>
    </source>
</evidence>
<dbReference type="Pfam" id="PF20432">
    <property type="entry name" value="Xre-like-HTH"/>
    <property type="match status" value="1"/>
</dbReference>
<reference evidence="3 4" key="1">
    <citation type="submission" date="2023-09" db="EMBL/GenBank/DDBJ databases">
        <authorList>
            <person name="Rey-Velasco X."/>
        </authorList>
    </citation>
    <scope>NUCLEOTIDE SEQUENCE [LARGE SCALE GENOMIC DNA]</scope>
    <source>
        <strain evidence="3 4">P385</strain>
    </source>
</reference>
<feature type="domain" description="Antitoxin Xre-like helix-turn-helix" evidence="2">
    <location>
        <begin position="30"/>
        <end position="89"/>
    </location>
</feature>
<dbReference type="EMBL" id="JAVRHY010000016">
    <property type="protein sequence ID" value="MDT0619577.1"/>
    <property type="molecule type" value="Genomic_DNA"/>
</dbReference>
<evidence type="ECO:0000313" key="4">
    <source>
        <dbReference type="Proteomes" id="UP001259982"/>
    </source>
</evidence>
<keyword evidence="4" id="KW-1185">Reference proteome</keyword>
<dbReference type="InterPro" id="IPR011979">
    <property type="entry name" value="Antitox_Xre"/>
</dbReference>
<proteinExistence type="predicted"/>
<name>A0ABU3BCQ8_9GAMM</name>
<dbReference type="InterPro" id="IPR046847">
    <property type="entry name" value="Xre-like_HTH"/>
</dbReference>
<organism evidence="3 4">
    <name type="scientific">Spectribacter acetivorans</name>
    <dbReference type="NCBI Taxonomy" id="3075603"/>
    <lineage>
        <taxon>Bacteria</taxon>
        <taxon>Pseudomonadati</taxon>
        <taxon>Pseudomonadota</taxon>
        <taxon>Gammaproteobacteria</taxon>
        <taxon>Salinisphaerales</taxon>
        <taxon>Salinisphaeraceae</taxon>
        <taxon>Spectribacter</taxon>
    </lineage>
</organism>
<feature type="domain" description="Antitoxin Xre/MbcA/ParS-like toxin-binding" evidence="1">
    <location>
        <begin position="94"/>
        <end position="144"/>
    </location>
</feature>
<dbReference type="InterPro" id="IPR024467">
    <property type="entry name" value="Xre/MbcA/ParS-like_toxin-bd"/>
</dbReference>